<sequence length="85" mass="9578">MTSVQPAQSCWEYKLIMKVRSSSSQLVSGVDLVPRKPLLLVLLPLPLLLMMMKMEMKMVREMEAVQEEDADVDGCGATHVTEQQQ</sequence>
<name>B4HH27_DROSE</name>
<gene>
    <name evidence="1" type="primary">Dsec\GM26603</name>
    <name evidence="1" type="ORF">Dsec_GM26603</name>
</gene>
<accession>B4HH27</accession>
<organism evidence="2">
    <name type="scientific">Drosophila sechellia</name>
    <name type="common">Fruit fly</name>
    <dbReference type="NCBI Taxonomy" id="7238"/>
    <lineage>
        <taxon>Eukaryota</taxon>
        <taxon>Metazoa</taxon>
        <taxon>Ecdysozoa</taxon>
        <taxon>Arthropoda</taxon>
        <taxon>Hexapoda</taxon>
        <taxon>Insecta</taxon>
        <taxon>Pterygota</taxon>
        <taxon>Neoptera</taxon>
        <taxon>Endopterygota</taxon>
        <taxon>Diptera</taxon>
        <taxon>Brachycera</taxon>
        <taxon>Muscomorpha</taxon>
        <taxon>Ephydroidea</taxon>
        <taxon>Drosophilidae</taxon>
        <taxon>Drosophila</taxon>
        <taxon>Sophophora</taxon>
    </lineage>
</organism>
<evidence type="ECO:0000313" key="2">
    <source>
        <dbReference type="Proteomes" id="UP000001292"/>
    </source>
</evidence>
<proteinExistence type="predicted"/>
<keyword evidence="2" id="KW-1185">Reference proteome</keyword>
<dbReference type="HOGENOM" id="CLU_2515062_0_0_1"/>
<evidence type="ECO:0000313" key="1">
    <source>
        <dbReference type="EMBL" id="EDW43503.1"/>
    </source>
</evidence>
<dbReference type="EMBL" id="CH480815">
    <property type="protein sequence ID" value="EDW43503.1"/>
    <property type="molecule type" value="Genomic_DNA"/>
</dbReference>
<dbReference type="OMA" id="DADVEGC"/>
<protein>
    <submittedName>
        <fullName evidence="1">GM26603</fullName>
    </submittedName>
</protein>
<dbReference type="AlphaFoldDB" id="B4HH27"/>
<dbReference type="Proteomes" id="UP000001292">
    <property type="component" value="Unassembled WGS sequence"/>
</dbReference>
<reference evidence="1 2" key="1">
    <citation type="journal article" date="2007" name="Nature">
        <title>Evolution of genes and genomes on the Drosophila phylogeny.</title>
        <authorList>
            <consortium name="Drosophila 12 Genomes Consortium"/>
            <person name="Clark A.G."/>
            <person name="Eisen M.B."/>
            <person name="Smith D.R."/>
            <person name="Bergman C.M."/>
            <person name="Oliver B."/>
            <person name="Markow T.A."/>
            <person name="Kaufman T.C."/>
            <person name="Kellis M."/>
            <person name="Gelbart W."/>
            <person name="Iyer V.N."/>
            <person name="Pollard D.A."/>
            <person name="Sackton T.B."/>
            <person name="Larracuente A.M."/>
            <person name="Singh N.D."/>
            <person name="Abad J.P."/>
            <person name="Abt D.N."/>
            <person name="Adryan B."/>
            <person name="Aguade M."/>
            <person name="Akashi H."/>
            <person name="Anderson W.W."/>
            <person name="Aquadro C.F."/>
            <person name="Ardell D.H."/>
            <person name="Arguello R."/>
            <person name="Artieri C.G."/>
            <person name="Barbash D.A."/>
            <person name="Barker D."/>
            <person name="Barsanti P."/>
            <person name="Batterham P."/>
            <person name="Batzoglou S."/>
            <person name="Begun D."/>
            <person name="Bhutkar A."/>
            <person name="Blanco E."/>
            <person name="Bosak S.A."/>
            <person name="Bradley R.K."/>
            <person name="Brand A.D."/>
            <person name="Brent M.R."/>
            <person name="Brooks A.N."/>
            <person name="Brown R.H."/>
            <person name="Butlin R.K."/>
            <person name="Caggese C."/>
            <person name="Calvi B.R."/>
            <person name="Bernardo de Carvalho A."/>
            <person name="Caspi A."/>
            <person name="Castrezana S."/>
            <person name="Celniker S.E."/>
            <person name="Chang J.L."/>
            <person name="Chapple C."/>
            <person name="Chatterji S."/>
            <person name="Chinwalla A."/>
            <person name="Civetta A."/>
            <person name="Clifton S.W."/>
            <person name="Comeron J.M."/>
            <person name="Costello J.C."/>
            <person name="Coyne J.A."/>
            <person name="Daub J."/>
            <person name="David R.G."/>
            <person name="Delcher A.L."/>
            <person name="Delehaunty K."/>
            <person name="Do C.B."/>
            <person name="Ebling H."/>
            <person name="Edwards K."/>
            <person name="Eickbush T."/>
            <person name="Evans J.D."/>
            <person name="Filipski A."/>
            <person name="Findeiss S."/>
            <person name="Freyhult E."/>
            <person name="Fulton L."/>
            <person name="Fulton R."/>
            <person name="Garcia A.C."/>
            <person name="Gardiner A."/>
            <person name="Garfield D.A."/>
            <person name="Garvin B.E."/>
            <person name="Gibson G."/>
            <person name="Gilbert D."/>
            <person name="Gnerre S."/>
            <person name="Godfrey J."/>
            <person name="Good R."/>
            <person name="Gotea V."/>
            <person name="Gravely B."/>
            <person name="Greenberg A.J."/>
            <person name="Griffiths-Jones S."/>
            <person name="Gross S."/>
            <person name="Guigo R."/>
            <person name="Gustafson E.A."/>
            <person name="Haerty W."/>
            <person name="Hahn M.W."/>
            <person name="Halligan D.L."/>
            <person name="Halpern A.L."/>
            <person name="Halter G.M."/>
            <person name="Han M.V."/>
            <person name="Heger A."/>
            <person name="Hillier L."/>
            <person name="Hinrichs A.S."/>
            <person name="Holmes I."/>
            <person name="Hoskins R.A."/>
            <person name="Hubisz M.J."/>
            <person name="Hultmark D."/>
            <person name="Huntley M.A."/>
            <person name="Jaffe D.B."/>
            <person name="Jagadeeshan S."/>
            <person name="Jeck W.R."/>
            <person name="Johnson J."/>
            <person name="Jones C.D."/>
            <person name="Jordan W.C."/>
            <person name="Karpen G.H."/>
            <person name="Kataoka E."/>
            <person name="Keightley P.D."/>
            <person name="Kheradpour P."/>
            <person name="Kirkness E.F."/>
            <person name="Koerich L.B."/>
            <person name="Kristiansen K."/>
            <person name="Kudrna D."/>
            <person name="Kulathinal R.J."/>
            <person name="Kumar S."/>
            <person name="Kwok R."/>
            <person name="Lander E."/>
            <person name="Langley C.H."/>
            <person name="Lapoint R."/>
            <person name="Lazzaro B.P."/>
            <person name="Lee S.J."/>
            <person name="Levesque L."/>
            <person name="Li R."/>
            <person name="Lin C.F."/>
            <person name="Lin M.F."/>
            <person name="Lindblad-Toh K."/>
            <person name="Llopart A."/>
            <person name="Long M."/>
            <person name="Low L."/>
            <person name="Lozovsky E."/>
            <person name="Lu J."/>
            <person name="Luo M."/>
            <person name="Machado C.A."/>
            <person name="Makalowski W."/>
            <person name="Marzo M."/>
            <person name="Matsuda M."/>
            <person name="Matzkin L."/>
            <person name="McAllister B."/>
            <person name="McBride C.S."/>
            <person name="McKernan B."/>
            <person name="McKernan K."/>
            <person name="Mendez-Lago M."/>
            <person name="Minx P."/>
            <person name="Mollenhauer M.U."/>
            <person name="Montooth K."/>
            <person name="Mount S.M."/>
            <person name="Mu X."/>
            <person name="Myers E."/>
            <person name="Negre B."/>
            <person name="Newfeld S."/>
            <person name="Nielsen R."/>
            <person name="Noor M.A."/>
            <person name="O'Grady P."/>
            <person name="Pachter L."/>
            <person name="Papaceit M."/>
            <person name="Parisi M.J."/>
            <person name="Parisi M."/>
            <person name="Parts L."/>
            <person name="Pedersen J.S."/>
            <person name="Pesole G."/>
            <person name="Phillippy A.M."/>
            <person name="Ponting C.P."/>
            <person name="Pop M."/>
            <person name="Porcelli D."/>
            <person name="Powell J.R."/>
            <person name="Prohaska S."/>
            <person name="Pruitt K."/>
            <person name="Puig M."/>
            <person name="Quesneville H."/>
            <person name="Ram K.R."/>
            <person name="Rand D."/>
            <person name="Rasmussen M.D."/>
            <person name="Reed L.K."/>
            <person name="Reenan R."/>
            <person name="Reily A."/>
            <person name="Remington K.A."/>
            <person name="Rieger T.T."/>
            <person name="Ritchie M.G."/>
            <person name="Robin C."/>
            <person name="Rogers Y.H."/>
            <person name="Rohde C."/>
            <person name="Rozas J."/>
            <person name="Rubenfield M.J."/>
            <person name="Ruiz A."/>
            <person name="Russo S."/>
            <person name="Salzberg S.L."/>
            <person name="Sanchez-Gracia A."/>
            <person name="Saranga D.J."/>
            <person name="Sato H."/>
            <person name="Schaeffer S.W."/>
            <person name="Schatz M.C."/>
            <person name="Schlenke T."/>
            <person name="Schwartz R."/>
            <person name="Segarra C."/>
            <person name="Singh R.S."/>
            <person name="Sirot L."/>
            <person name="Sirota M."/>
            <person name="Sisneros N.B."/>
            <person name="Smith C.D."/>
            <person name="Smith T.F."/>
            <person name="Spieth J."/>
            <person name="Stage D.E."/>
            <person name="Stark A."/>
            <person name="Stephan W."/>
            <person name="Strausberg R.L."/>
            <person name="Strempel S."/>
            <person name="Sturgill D."/>
            <person name="Sutton G."/>
            <person name="Sutton G.G."/>
            <person name="Tao W."/>
            <person name="Teichmann S."/>
            <person name="Tobari Y.N."/>
            <person name="Tomimura Y."/>
            <person name="Tsolas J.M."/>
            <person name="Valente V.L."/>
            <person name="Venter E."/>
            <person name="Venter J.C."/>
            <person name="Vicario S."/>
            <person name="Vieira F.G."/>
            <person name="Vilella A.J."/>
            <person name="Villasante A."/>
            <person name="Walenz B."/>
            <person name="Wang J."/>
            <person name="Wasserman M."/>
            <person name="Watts T."/>
            <person name="Wilson D."/>
            <person name="Wilson R.K."/>
            <person name="Wing R.A."/>
            <person name="Wolfner M.F."/>
            <person name="Wong A."/>
            <person name="Wong G.K."/>
            <person name="Wu C.I."/>
            <person name="Wu G."/>
            <person name="Yamamoto D."/>
            <person name="Yang H.P."/>
            <person name="Yang S.P."/>
            <person name="Yorke J.A."/>
            <person name="Yoshida K."/>
            <person name="Zdobnov E."/>
            <person name="Zhang P."/>
            <person name="Zhang Y."/>
            <person name="Zimin A.V."/>
            <person name="Baldwin J."/>
            <person name="Abdouelleil A."/>
            <person name="Abdulkadir J."/>
            <person name="Abebe A."/>
            <person name="Abera B."/>
            <person name="Abreu J."/>
            <person name="Acer S.C."/>
            <person name="Aftuck L."/>
            <person name="Alexander A."/>
            <person name="An P."/>
            <person name="Anderson E."/>
            <person name="Anderson S."/>
            <person name="Arachi H."/>
            <person name="Azer M."/>
            <person name="Bachantsang P."/>
            <person name="Barry A."/>
            <person name="Bayul T."/>
            <person name="Berlin A."/>
            <person name="Bessette D."/>
            <person name="Bloom T."/>
            <person name="Blye J."/>
            <person name="Boguslavskiy L."/>
            <person name="Bonnet C."/>
            <person name="Boukhgalter B."/>
            <person name="Bourzgui I."/>
            <person name="Brown A."/>
            <person name="Cahill P."/>
            <person name="Channer S."/>
            <person name="Cheshatsang Y."/>
            <person name="Chuda L."/>
            <person name="Citroen M."/>
            <person name="Collymore A."/>
            <person name="Cooke P."/>
            <person name="Costello M."/>
            <person name="D'Aco K."/>
            <person name="Daza R."/>
            <person name="De Haan G."/>
            <person name="DeGray S."/>
            <person name="DeMaso C."/>
            <person name="Dhargay N."/>
            <person name="Dooley K."/>
            <person name="Dooley E."/>
            <person name="Doricent M."/>
            <person name="Dorje P."/>
            <person name="Dorjee K."/>
            <person name="Dupes A."/>
            <person name="Elong R."/>
            <person name="Falk J."/>
            <person name="Farina A."/>
            <person name="Faro S."/>
            <person name="Ferguson D."/>
            <person name="Fisher S."/>
            <person name="Foley C.D."/>
            <person name="Franke A."/>
            <person name="Friedrich D."/>
            <person name="Gadbois L."/>
            <person name="Gearin G."/>
            <person name="Gearin C.R."/>
            <person name="Giannoukos G."/>
            <person name="Goode T."/>
            <person name="Graham J."/>
            <person name="Grandbois E."/>
            <person name="Grewal S."/>
            <person name="Gyaltsen K."/>
            <person name="Hafez N."/>
            <person name="Hagos B."/>
            <person name="Hall J."/>
            <person name="Henson C."/>
            <person name="Hollinger A."/>
            <person name="Honan T."/>
            <person name="Huard M.D."/>
            <person name="Hughes L."/>
            <person name="Hurhula B."/>
            <person name="Husby M.E."/>
            <person name="Kamat A."/>
            <person name="Kanga B."/>
            <person name="Kashin S."/>
            <person name="Khazanovich D."/>
            <person name="Kisner P."/>
            <person name="Lance K."/>
            <person name="Lara M."/>
            <person name="Lee W."/>
            <person name="Lennon N."/>
            <person name="Letendre F."/>
            <person name="LeVine R."/>
            <person name="Lipovsky A."/>
            <person name="Liu X."/>
            <person name="Liu J."/>
            <person name="Liu S."/>
            <person name="Lokyitsang T."/>
            <person name="Lokyitsang Y."/>
            <person name="Lubonja R."/>
            <person name="Lui A."/>
            <person name="MacDonald P."/>
            <person name="Magnisalis V."/>
            <person name="Maru K."/>
            <person name="Matthews C."/>
            <person name="McCusker W."/>
            <person name="McDonough S."/>
            <person name="Mehta T."/>
            <person name="Meldrim J."/>
            <person name="Meneus L."/>
            <person name="Mihai O."/>
            <person name="Mihalev A."/>
            <person name="Mihova T."/>
            <person name="Mittelman R."/>
            <person name="Mlenga V."/>
            <person name="Montmayeur A."/>
            <person name="Mulrain L."/>
            <person name="Navidi A."/>
            <person name="Naylor J."/>
            <person name="Negash T."/>
            <person name="Nguyen T."/>
            <person name="Nguyen N."/>
            <person name="Nicol R."/>
            <person name="Norbu C."/>
            <person name="Norbu N."/>
            <person name="Novod N."/>
            <person name="O'Neill B."/>
            <person name="Osman S."/>
            <person name="Markiewicz E."/>
            <person name="Oyono O.L."/>
            <person name="Patti C."/>
            <person name="Phunkhang P."/>
            <person name="Pierre F."/>
            <person name="Priest M."/>
            <person name="Raghuraman S."/>
            <person name="Rege F."/>
            <person name="Reyes R."/>
            <person name="Rise C."/>
            <person name="Rogov P."/>
            <person name="Ross K."/>
            <person name="Ryan E."/>
            <person name="Settipalli S."/>
            <person name="Shea T."/>
            <person name="Sherpa N."/>
            <person name="Shi L."/>
            <person name="Shih D."/>
            <person name="Sparrow T."/>
            <person name="Spaulding J."/>
            <person name="Stalker J."/>
            <person name="Stange-Thomann N."/>
            <person name="Stavropoulos S."/>
            <person name="Stone C."/>
            <person name="Strader C."/>
            <person name="Tesfaye S."/>
            <person name="Thomson T."/>
            <person name="Thoulutsang Y."/>
            <person name="Thoulutsang D."/>
            <person name="Topham K."/>
            <person name="Topping I."/>
            <person name="Tsamla T."/>
            <person name="Vassiliev H."/>
            <person name="Vo A."/>
            <person name="Wangchuk T."/>
            <person name="Wangdi T."/>
            <person name="Weiand M."/>
            <person name="Wilkinson J."/>
            <person name="Wilson A."/>
            <person name="Yadav S."/>
            <person name="Young G."/>
            <person name="Yu Q."/>
            <person name="Zembek L."/>
            <person name="Zhong D."/>
            <person name="Zimmer A."/>
            <person name="Zwirko Z."/>
            <person name="Jaffe D.B."/>
            <person name="Alvarez P."/>
            <person name="Brockman W."/>
            <person name="Butler J."/>
            <person name="Chin C."/>
            <person name="Gnerre S."/>
            <person name="Grabherr M."/>
            <person name="Kleber M."/>
            <person name="Mauceli E."/>
            <person name="MacCallum I."/>
        </authorList>
    </citation>
    <scope>NUCLEOTIDE SEQUENCE [LARGE SCALE GENOMIC DNA]</scope>
    <source>
        <strain evidence="2">Rob3c / Tucson 14021-0248.25</strain>
    </source>
</reference>